<dbReference type="Gene3D" id="3.80.10.10">
    <property type="entry name" value="Ribonuclease Inhibitor"/>
    <property type="match status" value="1"/>
</dbReference>
<dbReference type="Proteomes" id="UP001295684">
    <property type="component" value="Unassembled WGS sequence"/>
</dbReference>
<sequence length="270" mass="31722">MEKIGDWDRKRKGRNRALERSLFSKEKKQDYKHCCSVHYNIFGEIMYETPLDPNSGESFNFGCFYCRFKKGRYLTFIQKLRYLKFFDINSFMLLNFNPLNKLTMRFMDFSFPNNVNDIVFTLQDKIIMKPLKCFNSVIRLSSKVLKNALFYEFCFTNSQLKRLIPAYKHVRILSLEACKLSVPTVPDFSNALENSKIKKLILDGSGQPSWSDWGNNLDEFKNLIQGLATSPDFKSSLDTVKIRNCMIEQHVAQEIFLECQIMRVEILTRV</sequence>
<protein>
    <submittedName>
        <fullName evidence="1">Uncharacterized protein</fullName>
    </submittedName>
</protein>
<comment type="caution">
    <text evidence="1">The sequence shown here is derived from an EMBL/GenBank/DDBJ whole genome shotgun (WGS) entry which is preliminary data.</text>
</comment>
<reference evidence="1" key="1">
    <citation type="submission" date="2023-07" db="EMBL/GenBank/DDBJ databases">
        <authorList>
            <consortium name="AG Swart"/>
            <person name="Singh M."/>
            <person name="Singh A."/>
            <person name="Seah K."/>
            <person name="Emmerich C."/>
        </authorList>
    </citation>
    <scope>NUCLEOTIDE SEQUENCE</scope>
    <source>
        <strain evidence="1">DP1</strain>
    </source>
</reference>
<dbReference type="AlphaFoldDB" id="A0AAD1ULJ0"/>
<evidence type="ECO:0000313" key="2">
    <source>
        <dbReference type="Proteomes" id="UP001295684"/>
    </source>
</evidence>
<dbReference type="InterPro" id="IPR032675">
    <property type="entry name" value="LRR_dom_sf"/>
</dbReference>
<dbReference type="SUPFAM" id="SSF52047">
    <property type="entry name" value="RNI-like"/>
    <property type="match status" value="1"/>
</dbReference>
<proteinExistence type="predicted"/>
<organism evidence="1 2">
    <name type="scientific">Euplotes crassus</name>
    <dbReference type="NCBI Taxonomy" id="5936"/>
    <lineage>
        <taxon>Eukaryota</taxon>
        <taxon>Sar</taxon>
        <taxon>Alveolata</taxon>
        <taxon>Ciliophora</taxon>
        <taxon>Intramacronucleata</taxon>
        <taxon>Spirotrichea</taxon>
        <taxon>Hypotrichia</taxon>
        <taxon>Euplotida</taxon>
        <taxon>Euplotidae</taxon>
        <taxon>Moneuplotes</taxon>
    </lineage>
</organism>
<keyword evidence="2" id="KW-1185">Reference proteome</keyword>
<dbReference type="EMBL" id="CAMPGE010012861">
    <property type="protein sequence ID" value="CAI2371616.1"/>
    <property type="molecule type" value="Genomic_DNA"/>
</dbReference>
<name>A0AAD1ULJ0_EUPCR</name>
<evidence type="ECO:0000313" key="1">
    <source>
        <dbReference type="EMBL" id="CAI2371616.1"/>
    </source>
</evidence>
<accession>A0AAD1ULJ0</accession>
<gene>
    <name evidence="1" type="ORF">ECRASSUSDP1_LOCUS12940</name>
</gene>